<dbReference type="GeneID" id="85316033"/>
<dbReference type="EMBL" id="MU839024">
    <property type="protein sequence ID" value="KAK1763885.1"/>
    <property type="molecule type" value="Genomic_DNA"/>
</dbReference>
<evidence type="ECO:0000259" key="3">
    <source>
        <dbReference type="PROSITE" id="PS50181"/>
    </source>
</evidence>
<evidence type="ECO:0000256" key="1">
    <source>
        <dbReference type="SAM" id="MobiDB-lite"/>
    </source>
</evidence>
<reference evidence="4" key="1">
    <citation type="submission" date="2023-06" db="EMBL/GenBank/DDBJ databases">
        <title>Genome-scale phylogeny and comparative genomics of the fungal order Sordariales.</title>
        <authorList>
            <consortium name="Lawrence Berkeley National Laboratory"/>
            <person name="Hensen N."/>
            <person name="Bonometti L."/>
            <person name="Westerberg I."/>
            <person name="Brannstrom I.O."/>
            <person name="Guillou S."/>
            <person name="Cros-Aarteil S."/>
            <person name="Calhoun S."/>
            <person name="Haridas S."/>
            <person name="Kuo A."/>
            <person name="Mondo S."/>
            <person name="Pangilinan J."/>
            <person name="Riley R."/>
            <person name="Labutti K."/>
            <person name="Andreopoulos B."/>
            <person name="Lipzen A."/>
            <person name="Chen C."/>
            <person name="Yanf M."/>
            <person name="Daum C."/>
            <person name="Ng V."/>
            <person name="Clum A."/>
            <person name="Steindorff A."/>
            <person name="Ohm R."/>
            <person name="Martin F."/>
            <person name="Silar P."/>
            <person name="Natvig D."/>
            <person name="Lalanne C."/>
            <person name="Gautier V."/>
            <person name="Ament-Velasquez S.L."/>
            <person name="Kruys A."/>
            <person name="Hutchinson M.I."/>
            <person name="Powell A.J."/>
            <person name="Barry K."/>
            <person name="Miller A.N."/>
            <person name="Grigoriev I.V."/>
            <person name="Debuchy R."/>
            <person name="Gladieux P."/>
            <person name="Thoren M.H."/>
            <person name="Johannesson H."/>
        </authorList>
    </citation>
    <scope>NUCLEOTIDE SEQUENCE</scope>
    <source>
        <strain evidence="4">8032-3</strain>
    </source>
</reference>
<dbReference type="InterPro" id="IPR001810">
    <property type="entry name" value="F-box_dom"/>
</dbReference>
<sequence>MDHSWRTAIKTLVAKPRATRDTSSSPACTDSALLTQTKSPKRNRFGDLLAKLCRLWHTSFNCGAVSCPLDNTEEEAGEEETRGGGDIVTRTQLPDDEPDWVAGRRHNLTISPLCRLPNELLLMIMAYLLPGDVFILCHASAIYIPLLPRPVLKMLNNPWMRILNHRALFPTHGNGISFARLDEAETARVHDLLRGEFFCKRCLERQRQGLLKERLSQLQTFLYCSGCNSGRRAFLFPAHQRQEHTEKPRLYRSNRPLGSSPAPPSAIIERGYCGGATDHVFLHVSSTVPLFDITNPRRHPFTRRELEAAHRQATASPLFGCGFCPHVNPAHGGDSDKLLRPFRPDNCACFPMPIPIPIPHPDHHFPSICCVCRAQSRPEERSGRFLYSPFDNHSFHCRTCNSFYHWRRHGSQVSVCFQGSKALWSPISSDWLLSLAPDSLGSAGPEGFGEDLWCENKRCFTNKRWESLVKNHQYYVVPEWGATASRFVRWSLATWRM</sequence>
<feature type="transmembrane region" description="Helical" evidence="2">
    <location>
        <begin position="120"/>
        <end position="146"/>
    </location>
</feature>
<evidence type="ECO:0000313" key="4">
    <source>
        <dbReference type="EMBL" id="KAK1763885.1"/>
    </source>
</evidence>
<dbReference type="PROSITE" id="PS50181">
    <property type="entry name" value="FBOX"/>
    <property type="match status" value="1"/>
</dbReference>
<evidence type="ECO:0000313" key="5">
    <source>
        <dbReference type="Proteomes" id="UP001244011"/>
    </source>
</evidence>
<keyword evidence="2" id="KW-1133">Transmembrane helix</keyword>
<protein>
    <recommendedName>
        <fullName evidence="3">F-box domain-containing protein</fullName>
    </recommendedName>
</protein>
<name>A0AAJ0BTA3_9PEZI</name>
<feature type="domain" description="F-box" evidence="3">
    <location>
        <begin position="110"/>
        <end position="162"/>
    </location>
</feature>
<comment type="caution">
    <text evidence="4">The sequence shown here is derived from an EMBL/GenBank/DDBJ whole genome shotgun (WGS) entry which is preliminary data.</text>
</comment>
<organism evidence="4 5">
    <name type="scientific">Phialemonium atrogriseum</name>
    <dbReference type="NCBI Taxonomy" id="1093897"/>
    <lineage>
        <taxon>Eukaryota</taxon>
        <taxon>Fungi</taxon>
        <taxon>Dikarya</taxon>
        <taxon>Ascomycota</taxon>
        <taxon>Pezizomycotina</taxon>
        <taxon>Sordariomycetes</taxon>
        <taxon>Sordariomycetidae</taxon>
        <taxon>Cephalothecales</taxon>
        <taxon>Cephalothecaceae</taxon>
        <taxon>Phialemonium</taxon>
    </lineage>
</organism>
<accession>A0AAJ0BTA3</accession>
<dbReference type="RefSeq" id="XP_060280098.1">
    <property type="nucleotide sequence ID" value="XM_060432846.1"/>
</dbReference>
<proteinExistence type="predicted"/>
<dbReference type="Proteomes" id="UP001244011">
    <property type="component" value="Unassembled WGS sequence"/>
</dbReference>
<keyword evidence="5" id="KW-1185">Reference proteome</keyword>
<feature type="region of interest" description="Disordered" evidence="1">
    <location>
        <begin position="73"/>
        <end position="92"/>
    </location>
</feature>
<dbReference type="AlphaFoldDB" id="A0AAJ0BTA3"/>
<gene>
    <name evidence="4" type="ORF">QBC33DRAFT_622594</name>
</gene>
<keyword evidence="2" id="KW-0812">Transmembrane</keyword>
<evidence type="ECO:0000256" key="2">
    <source>
        <dbReference type="SAM" id="Phobius"/>
    </source>
</evidence>
<keyword evidence="2" id="KW-0472">Membrane</keyword>